<dbReference type="InterPro" id="IPR036890">
    <property type="entry name" value="HATPase_C_sf"/>
</dbReference>
<dbReference type="SUPFAM" id="SSF47384">
    <property type="entry name" value="Homodimeric domain of signal transducing histidine kinase"/>
    <property type="match status" value="1"/>
</dbReference>
<comment type="catalytic activity">
    <reaction evidence="1">
        <text>ATP + protein L-histidine = ADP + protein N-phospho-L-histidine.</text>
        <dbReference type="EC" id="2.7.13.3"/>
    </reaction>
</comment>
<keyword evidence="7" id="KW-1133">Transmembrane helix</keyword>
<feature type="transmembrane region" description="Helical" evidence="7">
    <location>
        <begin position="168"/>
        <end position="184"/>
    </location>
</feature>
<evidence type="ECO:0000256" key="5">
    <source>
        <dbReference type="ARBA" id="ARBA00022777"/>
    </source>
</evidence>
<reference evidence="9" key="1">
    <citation type="submission" date="2022-11" db="EMBL/GenBank/DDBJ databases">
        <title>Dyadobacter pollutisoli sp. nov., isolated from plastic dumped soil.</title>
        <authorList>
            <person name="Kim J.M."/>
            <person name="Kim K.R."/>
            <person name="Lee J.K."/>
            <person name="Hao L."/>
            <person name="Jeon C.O."/>
        </authorList>
    </citation>
    <scope>NUCLEOTIDE SEQUENCE</scope>
    <source>
        <strain evidence="9">U1</strain>
    </source>
</reference>
<feature type="transmembrane region" description="Helical" evidence="7">
    <location>
        <begin position="105"/>
        <end position="122"/>
    </location>
</feature>
<evidence type="ECO:0000313" key="9">
    <source>
        <dbReference type="EMBL" id="WAC13801.1"/>
    </source>
</evidence>
<dbReference type="InterPro" id="IPR036097">
    <property type="entry name" value="HisK_dim/P_sf"/>
</dbReference>
<feature type="transmembrane region" description="Helical" evidence="7">
    <location>
        <begin position="129"/>
        <end position="148"/>
    </location>
</feature>
<dbReference type="Gene3D" id="1.10.287.130">
    <property type="match status" value="1"/>
</dbReference>
<dbReference type="InterPro" id="IPR003594">
    <property type="entry name" value="HATPase_dom"/>
</dbReference>
<feature type="domain" description="Histidine kinase" evidence="8">
    <location>
        <begin position="229"/>
        <end position="444"/>
    </location>
</feature>
<dbReference type="InterPro" id="IPR005467">
    <property type="entry name" value="His_kinase_dom"/>
</dbReference>
<dbReference type="GO" id="GO:0000155">
    <property type="term" value="F:phosphorelay sensor kinase activity"/>
    <property type="evidence" value="ECO:0007669"/>
    <property type="project" value="InterPro"/>
</dbReference>
<dbReference type="InterPro" id="IPR050736">
    <property type="entry name" value="Sensor_HK_Regulatory"/>
</dbReference>
<dbReference type="InterPro" id="IPR004358">
    <property type="entry name" value="Sig_transdc_His_kin-like_C"/>
</dbReference>
<keyword evidence="6" id="KW-0902">Two-component regulatory system</keyword>
<evidence type="ECO:0000256" key="6">
    <source>
        <dbReference type="ARBA" id="ARBA00023012"/>
    </source>
</evidence>
<evidence type="ECO:0000256" key="4">
    <source>
        <dbReference type="ARBA" id="ARBA00022679"/>
    </source>
</evidence>
<dbReference type="Proteomes" id="UP001164653">
    <property type="component" value="Chromosome"/>
</dbReference>
<keyword evidence="5 9" id="KW-0418">Kinase</keyword>
<dbReference type="PANTHER" id="PTHR43711">
    <property type="entry name" value="TWO-COMPONENT HISTIDINE KINASE"/>
    <property type="match status" value="1"/>
</dbReference>
<keyword evidence="4" id="KW-0808">Transferase</keyword>
<keyword evidence="7" id="KW-0472">Membrane</keyword>
<keyword evidence="10" id="KW-1185">Reference proteome</keyword>
<dbReference type="Gene3D" id="3.30.565.10">
    <property type="entry name" value="Histidine kinase-like ATPase, C-terminal domain"/>
    <property type="match status" value="1"/>
</dbReference>
<keyword evidence="3" id="KW-0597">Phosphoprotein</keyword>
<accession>A0A9E8SNK1</accession>
<dbReference type="EMBL" id="CP112998">
    <property type="protein sequence ID" value="WAC13801.1"/>
    <property type="molecule type" value="Genomic_DNA"/>
</dbReference>
<evidence type="ECO:0000259" key="8">
    <source>
        <dbReference type="PROSITE" id="PS50109"/>
    </source>
</evidence>
<dbReference type="Pfam" id="PF00512">
    <property type="entry name" value="HisKA"/>
    <property type="match status" value="1"/>
</dbReference>
<dbReference type="PANTHER" id="PTHR43711:SF1">
    <property type="entry name" value="HISTIDINE KINASE 1"/>
    <property type="match status" value="1"/>
</dbReference>
<evidence type="ECO:0000256" key="7">
    <source>
        <dbReference type="SAM" id="Phobius"/>
    </source>
</evidence>
<evidence type="ECO:0000256" key="1">
    <source>
        <dbReference type="ARBA" id="ARBA00000085"/>
    </source>
</evidence>
<evidence type="ECO:0000313" key="10">
    <source>
        <dbReference type="Proteomes" id="UP001164653"/>
    </source>
</evidence>
<dbReference type="RefSeq" id="WP_244819091.1">
    <property type="nucleotide sequence ID" value="NZ_CP112998.1"/>
</dbReference>
<dbReference type="PRINTS" id="PR00344">
    <property type="entry name" value="BCTRLSENSOR"/>
</dbReference>
<dbReference type="InterPro" id="IPR003661">
    <property type="entry name" value="HisK_dim/P_dom"/>
</dbReference>
<dbReference type="SMART" id="SM00387">
    <property type="entry name" value="HATPase_c"/>
    <property type="match status" value="1"/>
</dbReference>
<protein>
    <recommendedName>
        <fullName evidence="2">histidine kinase</fullName>
        <ecNumber evidence="2">2.7.13.3</ecNumber>
    </recommendedName>
</protein>
<feature type="transmembrane region" description="Helical" evidence="7">
    <location>
        <begin position="47"/>
        <end position="70"/>
    </location>
</feature>
<feature type="transmembrane region" description="Helical" evidence="7">
    <location>
        <begin position="82"/>
        <end position="99"/>
    </location>
</feature>
<organism evidence="9 10">
    <name type="scientific">Dyadobacter pollutisoli</name>
    <dbReference type="NCBI Taxonomy" id="2910158"/>
    <lineage>
        <taxon>Bacteria</taxon>
        <taxon>Pseudomonadati</taxon>
        <taxon>Bacteroidota</taxon>
        <taxon>Cytophagia</taxon>
        <taxon>Cytophagales</taxon>
        <taxon>Spirosomataceae</taxon>
        <taxon>Dyadobacter</taxon>
    </lineage>
</organism>
<gene>
    <name evidence="9" type="ORF">ON006_07530</name>
</gene>
<dbReference type="KEGG" id="dpf:ON006_07530"/>
<dbReference type="FunFam" id="3.30.565.10:FF:000006">
    <property type="entry name" value="Sensor histidine kinase WalK"/>
    <property type="match status" value="1"/>
</dbReference>
<evidence type="ECO:0000256" key="2">
    <source>
        <dbReference type="ARBA" id="ARBA00012438"/>
    </source>
</evidence>
<dbReference type="SUPFAM" id="SSF55874">
    <property type="entry name" value="ATPase domain of HSP90 chaperone/DNA topoisomerase II/histidine kinase"/>
    <property type="match status" value="1"/>
</dbReference>
<proteinExistence type="predicted"/>
<keyword evidence="7" id="KW-0812">Transmembrane</keyword>
<dbReference type="CDD" id="cd00082">
    <property type="entry name" value="HisKA"/>
    <property type="match status" value="1"/>
</dbReference>
<dbReference type="PROSITE" id="PS50109">
    <property type="entry name" value="HIS_KIN"/>
    <property type="match status" value="1"/>
</dbReference>
<name>A0A9E8SNK1_9BACT</name>
<sequence>MPSKPELLKLWVKLSGDPSEFPLNARIFHSVCLISIFALCYNVPFNYLIGLPDIALASLVVLIICGGLYYASRIKKKISESILVINIVGLALFIVNYFLNSGQRGPTDLFFLLFLLLSIAISPVDQYKIWIPVNIGILLILNLIEYFYPQAVPYTYDNRFSQFVDHMSAYAVVAAIAYFCTDYIRRSYEAERVSVAEKSKAIEQQNDQIILQNQELERLNAEKSKLMSIVAHDLRSPLASIQNFLELLTQHELEEKQKLEIKNDLLNSTKNTMAMLSKLLDWSKSQLYGVTPNPEYLNLNKALETTLEIEKSIAAGKGITLHYDIDPDITIFADNDMMQLVLRNLIGNAIKFTRDNGHVTIGAEVALPNCVISIQDDGIGISKERQADIFSLKADSTYGTKNEKGVGLGLLLCMEFIKAQGGDIWFESQPETGTCFYISIPMKDTTTFEKRK</sequence>
<evidence type="ECO:0000256" key="3">
    <source>
        <dbReference type="ARBA" id="ARBA00022553"/>
    </source>
</evidence>
<dbReference type="SMART" id="SM00388">
    <property type="entry name" value="HisKA"/>
    <property type="match status" value="1"/>
</dbReference>
<dbReference type="EC" id="2.7.13.3" evidence="2"/>
<dbReference type="AlphaFoldDB" id="A0A9E8SNK1"/>
<dbReference type="Pfam" id="PF02518">
    <property type="entry name" value="HATPase_c"/>
    <property type="match status" value="1"/>
</dbReference>